<proteinExistence type="predicted"/>
<dbReference type="eggNOG" id="COG4332">
    <property type="taxonomic scope" value="Bacteria"/>
</dbReference>
<keyword evidence="2" id="KW-1185">Reference proteome</keyword>
<dbReference type="RefSeq" id="WP_016310183.1">
    <property type="nucleotide sequence ID" value="NZ_KE159646.1"/>
</dbReference>
<protein>
    <recommendedName>
        <fullName evidence="3">DUF1062 domain-containing protein</fullName>
    </recommendedName>
</protein>
<dbReference type="AlphaFoldDB" id="R9KVZ2"/>
<organism evidence="1 2">
    <name type="scientific">Adlercreutzia caecimuris B7</name>
    <dbReference type="NCBI Taxonomy" id="1235794"/>
    <lineage>
        <taxon>Bacteria</taxon>
        <taxon>Bacillati</taxon>
        <taxon>Actinomycetota</taxon>
        <taxon>Coriobacteriia</taxon>
        <taxon>Eggerthellales</taxon>
        <taxon>Eggerthellaceae</taxon>
        <taxon>Adlercreutzia</taxon>
    </lineage>
</organism>
<comment type="caution">
    <text evidence="1">The sequence shown here is derived from an EMBL/GenBank/DDBJ whole genome shotgun (WGS) entry which is preliminary data.</text>
</comment>
<name>R9KVZ2_9ACTN</name>
<reference evidence="1 2" key="1">
    <citation type="submission" date="2013-04" db="EMBL/GenBank/DDBJ databases">
        <title>The Genome Sequence of Enterorhabdus caecimuris B7.</title>
        <authorList>
            <consortium name="The Broad Institute Genomics Platform"/>
            <consortium name="The Broad Institute Genome Sequencing Center for Infectious Disease"/>
            <person name="Earl A."/>
            <person name="Xavier R."/>
            <person name="Elson C."/>
            <person name="Duck W."/>
            <person name="Walker B."/>
            <person name="Young S."/>
            <person name="Zeng Q."/>
            <person name="Gargeya S."/>
            <person name="Fitzgerald M."/>
            <person name="Haas B."/>
            <person name="Abouelleil A."/>
            <person name="Allen A.W."/>
            <person name="Alvarado L."/>
            <person name="Arachchi H.M."/>
            <person name="Berlin A.M."/>
            <person name="Chapman S.B."/>
            <person name="Gainer-Dewar J."/>
            <person name="Goldberg J."/>
            <person name="Griggs A."/>
            <person name="Gujja S."/>
            <person name="Hansen M."/>
            <person name="Howarth C."/>
            <person name="Imamovic A."/>
            <person name="Ireland A."/>
            <person name="Larimer J."/>
            <person name="McCowan C."/>
            <person name="Murphy C."/>
            <person name="Pearson M."/>
            <person name="Poon T.W."/>
            <person name="Priest M."/>
            <person name="Roberts A."/>
            <person name="Saif S."/>
            <person name="Shea T."/>
            <person name="Sisk P."/>
            <person name="Sykes S."/>
            <person name="Wortman J."/>
            <person name="Nusbaum C."/>
            <person name="Birren B."/>
        </authorList>
    </citation>
    <scope>NUCLEOTIDE SEQUENCE [LARGE SCALE GENOMIC DNA]</scope>
    <source>
        <strain evidence="1 2">B7</strain>
    </source>
</reference>
<dbReference type="GeneID" id="82191397"/>
<dbReference type="InterPro" id="IPR009412">
    <property type="entry name" value="DUF1062"/>
</dbReference>
<dbReference type="EMBL" id="ASSY01000009">
    <property type="protein sequence ID" value="EOS50371.1"/>
    <property type="molecule type" value="Genomic_DNA"/>
</dbReference>
<accession>R9KVZ2</accession>
<dbReference type="Pfam" id="PF06353">
    <property type="entry name" value="DUF1062"/>
    <property type="match status" value="1"/>
</dbReference>
<evidence type="ECO:0008006" key="3">
    <source>
        <dbReference type="Google" id="ProtNLM"/>
    </source>
</evidence>
<sequence length="188" mass="21168">MEQATWRVRSIGLPTLNRYCKKCKQVAEFECSEMFRVNAQRKMLDVWLIYKCIECGCTWNAPILSRVRVSAAQDDDLAGYTENSPDLVANHAFDFQLLKRLGAEVNLPPYVIDGEALPPGENVLLLIENPLNLPLRIESVIRKGLGCSKRHFLNLVERKVVSCRDGIDLTKAKVGASIELVVLRQQGL</sequence>
<gene>
    <name evidence="1" type="ORF">C811_02003</name>
</gene>
<dbReference type="OrthoDB" id="9810886at2"/>
<dbReference type="STRING" id="1235794.C811_02003"/>
<dbReference type="HOGENOM" id="CLU_090982_0_0_11"/>
<evidence type="ECO:0000313" key="2">
    <source>
        <dbReference type="Proteomes" id="UP000014204"/>
    </source>
</evidence>
<dbReference type="Proteomes" id="UP000014204">
    <property type="component" value="Unassembled WGS sequence"/>
</dbReference>
<evidence type="ECO:0000313" key="1">
    <source>
        <dbReference type="EMBL" id="EOS50371.1"/>
    </source>
</evidence>